<dbReference type="GO" id="GO:0008270">
    <property type="term" value="F:zinc ion binding"/>
    <property type="evidence" value="ECO:0007669"/>
    <property type="project" value="UniProtKB-UniRule"/>
</dbReference>
<dbReference type="InterPro" id="IPR001148">
    <property type="entry name" value="CA_dom"/>
</dbReference>
<organism evidence="6 7">
    <name type="scientific">Asbolus verrucosus</name>
    <name type="common">Desert ironclad beetle</name>
    <dbReference type="NCBI Taxonomy" id="1661398"/>
    <lineage>
        <taxon>Eukaryota</taxon>
        <taxon>Metazoa</taxon>
        <taxon>Ecdysozoa</taxon>
        <taxon>Arthropoda</taxon>
        <taxon>Hexapoda</taxon>
        <taxon>Insecta</taxon>
        <taxon>Pterygota</taxon>
        <taxon>Neoptera</taxon>
        <taxon>Endopterygota</taxon>
        <taxon>Coleoptera</taxon>
        <taxon>Polyphaga</taxon>
        <taxon>Cucujiformia</taxon>
        <taxon>Tenebrionidae</taxon>
        <taxon>Pimeliinae</taxon>
        <taxon>Asbolus</taxon>
    </lineage>
</organism>
<comment type="similarity">
    <text evidence="1 4">Belongs to the alpha-carbonic anhydrase family.</text>
</comment>
<comment type="caution">
    <text evidence="6">The sequence shown here is derived from an EMBL/GenBank/DDBJ whole genome shotgun (WGS) entry which is preliminary data.</text>
</comment>
<dbReference type="GO" id="GO:0005737">
    <property type="term" value="C:cytoplasm"/>
    <property type="evidence" value="ECO:0007669"/>
    <property type="project" value="TreeGrafter"/>
</dbReference>
<dbReference type="PROSITE" id="PS51144">
    <property type="entry name" value="ALPHA_CA_2"/>
    <property type="match status" value="2"/>
</dbReference>
<evidence type="ECO:0000259" key="5">
    <source>
        <dbReference type="PROSITE" id="PS51144"/>
    </source>
</evidence>
<dbReference type="InterPro" id="IPR023561">
    <property type="entry name" value="Carbonic_anhydrase_a-class"/>
</dbReference>
<sequence length="528" mass="60633">MPNTFLSTVEEDAHITVPEWRLHKVQSPIALKHDETNHYDHFDPLEFHGHWDQGGDATLSNNGFTATLRFQNRELPVLVGGPLHEDQYVFEQLHFHWSDDDHSGCEHIFEGQAYSMEAHAVHYNKKYASFQEAADKHDGLAVVAFFLKATDDDEHPCFNKMTEAVKKIVKINSSTSVPSDCLTWIKEEAQCKGYYTYQGSLTTEPYTESVTWIIYPTPIHVSRQQVSEFRSMKSTSCEQHNIINNVRPIQMPPAHKKLDIIYARSHRKNENKSEVENIEDVPRWIQSLADREPVHESPININISTSTEIEMPPLAWHNHDLPPKKMKITNTGYTLILSAKWHQERPYISEGPLLGNYLHFHWGRNDAEGSEHTIDGVRYPIEMHVVLFKANYLTQEAALKEKDGIVVLSGKNPAFQILIENIVSVQKPHTSMKLNPIPLSYLVKKFERDYFLYWGSVTTTVCLHYILWLVSREPIGVAPEQVDELRSMLDANEEPLQGNFREVQPLNDRHVFHVCPSGSKYATLLALP</sequence>
<dbReference type="PANTHER" id="PTHR18952">
    <property type="entry name" value="CARBONIC ANHYDRASE"/>
    <property type="match status" value="1"/>
</dbReference>
<dbReference type="GO" id="GO:0004089">
    <property type="term" value="F:carbonate dehydratase activity"/>
    <property type="evidence" value="ECO:0007669"/>
    <property type="project" value="UniProtKB-UniRule"/>
</dbReference>
<dbReference type="EC" id="4.2.1.1" evidence="4"/>
<dbReference type="InterPro" id="IPR036398">
    <property type="entry name" value="CA_dom_sf"/>
</dbReference>
<evidence type="ECO:0000256" key="3">
    <source>
        <dbReference type="ARBA" id="ARBA00022833"/>
    </source>
</evidence>
<keyword evidence="4" id="KW-0456">Lyase</keyword>
<proteinExistence type="inferred from homology"/>
<dbReference type="CDD" id="cd00326">
    <property type="entry name" value="alpha_CA"/>
    <property type="match status" value="2"/>
</dbReference>
<feature type="domain" description="Alpha-carbonic anhydrase" evidence="5">
    <location>
        <begin position="271"/>
        <end position="515"/>
    </location>
</feature>
<keyword evidence="2 4" id="KW-0479">Metal-binding</keyword>
<dbReference type="OrthoDB" id="429145at2759"/>
<evidence type="ECO:0000256" key="2">
    <source>
        <dbReference type="ARBA" id="ARBA00022723"/>
    </source>
</evidence>
<dbReference type="Pfam" id="PF00194">
    <property type="entry name" value="Carb_anhydrase"/>
    <property type="match status" value="2"/>
</dbReference>
<dbReference type="Proteomes" id="UP000292052">
    <property type="component" value="Unassembled WGS sequence"/>
</dbReference>
<keyword evidence="7" id="KW-1185">Reference proteome</keyword>
<dbReference type="STRING" id="1661398.A0A482VMF4"/>
<comment type="function">
    <text evidence="4">Reversible hydration of carbon dioxide.</text>
</comment>
<comment type="cofactor">
    <cofactor evidence="4">
        <name>Zn(2+)</name>
        <dbReference type="ChEBI" id="CHEBI:29105"/>
    </cofactor>
</comment>
<reference evidence="6 7" key="1">
    <citation type="submission" date="2017-03" db="EMBL/GenBank/DDBJ databases">
        <title>Genome of the blue death feigning beetle - Asbolus verrucosus.</title>
        <authorList>
            <person name="Rider S.D."/>
        </authorList>
    </citation>
    <scope>NUCLEOTIDE SEQUENCE [LARGE SCALE GENOMIC DNA]</scope>
    <source>
        <strain evidence="6">Butters</strain>
        <tissue evidence="6">Head and leg muscle</tissue>
    </source>
</reference>
<dbReference type="SUPFAM" id="SSF51069">
    <property type="entry name" value="Carbonic anhydrase"/>
    <property type="match status" value="2"/>
</dbReference>
<evidence type="ECO:0000256" key="1">
    <source>
        <dbReference type="ARBA" id="ARBA00010718"/>
    </source>
</evidence>
<dbReference type="PROSITE" id="PS00162">
    <property type="entry name" value="ALPHA_CA_1"/>
    <property type="match status" value="1"/>
</dbReference>
<dbReference type="InterPro" id="IPR018338">
    <property type="entry name" value="Carbonic_anhydrase_a-class_CS"/>
</dbReference>
<dbReference type="SMART" id="SM01057">
    <property type="entry name" value="Carb_anhydrase"/>
    <property type="match status" value="2"/>
</dbReference>
<evidence type="ECO:0000313" key="6">
    <source>
        <dbReference type="EMBL" id="RZC33960.1"/>
    </source>
</evidence>
<protein>
    <recommendedName>
        <fullName evidence="4">Carbonic anhydrase</fullName>
        <ecNumber evidence="4">4.2.1.1</ecNumber>
    </recommendedName>
</protein>
<gene>
    <name evidence="6" type="ORF">BDFB_000972</name>
</gene>
<accession>A0A482VMF4</accession>
<dbReference type="Gene3D" id="3.10.200.10">
    <property type="entry name" value="Alpha carbonic anhydrase"/>
    <property type="match status" value="2"/>
</dbReference>
<evidence type="ECO:0000256" key="4">
    <source>
        <dbReference type="RuleBase" id="RU367011"/>
    </source>
</evidence>
<dbReference type="PANTHER" id="PTHR18952:SF114">
    <property type="entry name" value="CARBONIC ANHYDRASE 3, ISOFORM A"/>
    <property type="match status" value="1"/>
</dbReference>
<name>A0A482VMF4_ASBVE</name>
<dbReference type="EMBL" id="QDEB01084192">
    <property type="protein sequence ID" value="RZC33960.1"/>
    <property type="molecule type" value="Genomic_DNA"/>
</dbReference>
<keyword evidence="3 4" id="KW-0862">Zinc</keyword>
<dbReference type="AlphaFoldDB" id="A0A482VMF4"/>
<comment type="catalytic activity">
    <reaction evidence="4">
        <text>hydrogencarbonate + H(+) = CO2 + H2O</text>
        <dbReference type="Rhea" id="RHEA:10748"/>
        <dbReference type="ChEBI" id="CHEBI:15377"/>
        <dbReference type="ChEBI" id="CHEBI:15378"/>
        <dbReference type="ChEBI" id="CHEBI:16526"/>
        <dbReference type="ChEBI" id="CHEBI:17544"/>
        <dbReference type="EC" id="4.2.1.1"/>
    </reaction>
</comment>
<feature type="domain" description="Alpha-carbonic anhydrase" evidence="5">
    <location>
        <begin position="7"/>
        <end position="262"/>
    </location>
</feature>
<evidence type="ECO:0000313" key="7">
    <source>
        <dbReference type="Proteomes" id="UP000292052"/>
    </source>
</evidence>